<evidence type="ECO:0000256" key="4">
    <source>
        <dbReference type="ARBA" id="ARBA00022741"/>
    </source>
</evidence>
<evidence type="ECO:0000256" key="6">
    <source>
        <dbReference type="ARBA" id="ARBA00023315"/>
    </source>
</evidence>
<evidence type="ECO:0000259" key="7">
    <source>
        <dbReference type="Pfam" id="PF05127"/>
    </source>
</evidence>
<dbReference type="STRING" id="3818.A0A444ZXE5"/>
<dbReference type="Pfam" id="PF05127">
    <property type="entry name" value="NAT10_TcmA_helicase"/>
    <property type="match status" value="1"/>
</dbReference>
<dbReference type="AlphaFoldDB" id="A0A444ZXE5"/>
<dbReference type="GO" id="GO:1904812">
    <property type="term" value="P:rRNA acetylation involved in maturation of SSU-rRNA"/>
    <property type="evidence" value="ECO:0007669"/>
    <property type="project" value="TreeGrafter"/>
</dbReference>
<evidence type="ECO:0000259" key="8">
    <source>
        <dbReference type="Pfam" id="PF13718"/>
    </source>
</evidence>
<proteinExistence type="predicted"/>
<name>A0A444ZXE5_ARAHY</name>
<dbReference type="GO" id="GO:1990883">
    <property type="term" value="F:18S rRNA cytidine N-acetyltransferase activity"/>
    <property type="evidence" value="ECO:0007669"/>
    <property type="project" value="TreeGrafter"/>
</dbReference>
<keyword evidence="4" id="KW-0547">Nucleotide-binding</keyword>
<dbReference type="Gene3D" id="3.40.630.30">
    <property type="match status" value="2"/>
</dbReference>
<feature type="domain" description="N-acetyltransferase" evidence="8">
    <location>
        <begin position="261"/>
        <end position="351"/>
    </location>
</feature>
<dbReference type="GO" id="GO:0005730">
    <property type="term" value="C:nucleolus"/>
    <property type="evidence" value="ECO:0007669"/>
    <property type="project" value="UniProtKB-SubCell"/>
</dbReference>
<keyword evidence="2" id="KW-0808">Transferase</keyword>
<dbReference type="GO" id="GO:0008033">
    <property type="term" value="P:tRNA processing"/>
    <property type="evidence" value="ECO:0007669"/>
    <property type="project" value="UniProtKB-KW"/>
</dbReference>
<reference evidence="9 10" key="1">
    <citation type="submission" date="2019-01" db="EMBL/GenBank/DDBJ databases">
        <title>Sequencing of cultivated peanut Arachis hypogaea provides insights into genome evolution and oil improvement.</title>
        <authorList>
            <person name="Chen X."/>
        </authorList>
    </citation>
    <scope>NUCLEOTIDE SEQUENCE [LARGE SCALE GENOMIC DNA]</scope>
    <source>
        <strain evidence="10">cv. Fuhuasheng</strain>
        <tissue evidence="9">Leaves</tissue>
    </source>
</reference>
<dbReference type="Pfam" id="PF13718">
    <property type="entry name" value="GNAT_acetyltr_2"/>
    <property type="match status" value="2"/>
</dbReference>
<comment type="subcellular location">
    <subcellularLocation>
        <location evidence="1">Nucleus</location>
        <location evidence="1">Nucleolus</location>
    </subcellularLocation>
</comment>
<evidence type="ECO:0000256" key="3">
    <source>
        <dbReference type="ARBA" id="ARBA00022694"/>
    </source>
</evidence>
<evidence type="ECO:0000256" key="1">
    <source>
        <dbReference type="ARBA" id="ARBA00004604"/>
    </source>
</evidence>
<dbReference type="Proteomes" id="UP000289738">
    <property type="component" value="Chromosome B03"/>
</dbReference>
<dbReference type="GO" id="GO:0030686">
    <property type="term" value="C:90S preribosome"/>
    <property type="evidence" value="ECO:0007669"/>
    <property type="project" value="TreeGrafter"/>
</dbReference>
<dbReference type="InterPro" id="IPR032672">
    <property type="entry name" value="TmcA/NAT10/Kre33"/>
</dbReference>
<dbReference type="PANTHER" id="PTHR10925">
    <property type="entry name" value="N-ACETYLTRANSFERASE 10"/>
    <property type="match status" value="1"/>
</dbReference>
<keyword evidence="5" id="KW-0067">ATP-binding</keyword>
<dbReference type="InterPro" id="IPR007807">
    <property type="entry name" value="TcmA/NAT10_helicase"/>
</dbReference>
<dbReference type="PANTHER" id="PTHR10925:SF5">
    <property type="entry name" value="RNA CYTIDINE ACETYLTRANSFERASE"/>
    <property type="match status" value="1"/>
</dbReference>
<keyword evidence="6" id="KW-0012">Acyltransferase</keyword>
<evidence type="ECO:0000256" key="5">
    <source>
        <dbReference type="ARBA" id="ARBA00022840"/>
    </source>
</evidence>
<dbReference type="GO" id="GO:0005524">
    <property type="term" value="F:ATP binding"/>
    <property type="evidence" value="ECO:0007669"/>
    <property type="project" value="UniProtKB-KW"/>
</dbReference>
<feature type="domain" description="N-acetyltransferase" evidence="8">
    <location>
        <begin position="112"/>
        <end position="234"/>
    </location>
</feature>
<organism evidence="9 10">
    <name type="scientific">Arachis hypogaea</name>
    <name type="common">Peanut</name>
    <dbReference type="NCBI Taxonomy" id="3818"/>
    <lineage>
        <taxon>Eukaryota</taxon>
        <taxon>Viridiplantae</taxon>
        <taxon>Streptophyta</taxon>
        <taxon>Embryophyta</taxon>
        <taxon>Tracheophyta</taxon>
        <taxon>Spermatophyta</taxon>
        <taxon>Magnoliopsida</taxon>
        <taxon>eudicotyledons</taxon>
        <taxon>Gunneridae</taxon>
        <taxon>Pentapetalae</taxon>
        <taxon>rosids</taxon>
        <taxon>fabids</taxon>
        <taxon>Fabales</taxon>
        <taxon>Fabaceae</taxon>
        <taxon>Papilionoideae</taxon>
        <taxon>50 kb inversion clade</taxon>
        <taxon>dalbergioids sensu lato</taxon>
        <taxon>Dalbergieae</taxon>
        <taxon>Pterocarpus clade</taxon>
        <taxon>Arachis</taxon>
    </lineage>
</organism>
<evidence type="ECO:0000313" key="9">
    <source>
        <dbReference type="EMBL" id="RYR18911.1"/>
    </source>
</evidence>
<comment type="caution">
    <text evidence="9">The sequence shown here is derived from an EMBL/GenBank/DDBJ whole genome shotgun (WGS) entry which is preliminary data.</text>
</comment>
<keyword evidence="3" id="KW-0819">tRNA processing</keyword>
<sequence length="354" mass="40442">MPFYAEKGGAVEGDQDCFSTTVTDCYVHACYLLNYEFYLSGSLFKKIELNESIRYASGDPIENWLNTLLCLDVSSAIPNLSRLPPPSECDLYYVNRDTLFSYHKDSELFLQRMMALYVASHYKNSPNDLQLMADAPAHHLFVLLGPVDESKNQLPDILCVIQVCLEGQISRQSAIKSLSDGHQPFGDQIPWKFCEQFRDTVFPSLSGARIVRIATHPSAMRLGYGSQAVDLLIRVPWFNCVVENMLLQPPVNYYSNQELIYYEGQLTPISEIDVEDEVQAPQVRVTEAAEKVSLLEENIKPRTNLPHLLVHLRERRPEKLHYIGVSFGLTLDLFRFWRKHAFAPFYIGQIPVKI</sequence>
<dbReference type="EMBL" id="SDMP01000013">
    <property type="protein sequence ID" value="RYR18911.1"/>
    <property type="molecule type" value="Genomic_DNA"/>
</dbReference>
<keyword evidence="10" id="KW-1185">Reference proteome</keyword>
<accession>A0A444ZXE5</accession>
<feature type="domain" description="TcmA/NAT10 helicase" evidence="7">
    <location>
        <begin position="43"/>
        <end position="72"/>
    </location>
</feature>
<evidence type="ECO:0000313" key="10">
    <source>
        <dbReference type="Proteomes" id="UP000289738"/>
    </source>
</evidence>
<evidence type="ECO:0008006" key="11">
    <source>
        <dbReference type="Google" id="ProtNLM"/>
    </source>
</evidence>
<gene>
    <name evidence="9" type="ORF">Ahy_B03g063530</name>
</gene>
<evidence type="ECO:0000256" key="2">
    <source>
        <dbReference type="ARBA" id="ARBA00022679"/>
    </source>
</evidence>
<dbReference type="InterPro" id="IPR000182">
    <property type="entry name" value="GNAT_dom"/>
</dbReference>
<protein>
    <recommendedName>
        <fullName evidence="11">N-acetyltransferase domain-containing protein</fullName>
    </recommendedName>
</protein>
<dbReference type="GO" id="GO:0000049">
    <property type="term" value="F:tRNA binding"/>
    <property type="evidence" value="ECO:0007669"/>
    <property type="project" value="TreeGrafter"/>
</dbReference>